<evidence type="ECO:0000256" key="1">
    <source>
        <dbReference type="ARBA" id="ARBA00004651"/>
    </source>
</evidence>
<dbReference type="GO" id="GO:0032977">
    <property type="term" value="F:membrane insertase activity"/>
    <property type="evidence" value="ECO:0007669"/>
    <property type="project" value="InterPro"/>
</dbReference>
<evidence type="ECO:0000256" key="9">
    <source>
        <dbReference type="SAM" id="MobiDB-lite"/>
    </source>
</evidence>
<feature type="domain" description="Membrane insertase YidC/Oxa/ALB C-terminal" evidence="11">
    <location>
        <begin position="26"/>
        <end position="246"/>
    </location>
</feature>
<keyword evidence="7 10" id="KW-0472">Membrane</keyword>
<protein>
    <submittedName>
        <fullName evidence="12">Inner membrane protein translocase and chaperone YidC, long form</fullName>
    </submittedName>
</protein>
<dbReference type="InterPro" id="IPR028055">
    <property type="entry name" value="YidC/Oxa/ALB_C"/>
</dbReference>
<dbReference type="GO" id="GO:0005886">
    <property type="term" value="C:plasma membrane"/>
    <property type="evidence" value="ECO:0007669"/>
    <property type="project" value="UniProtKB-SubCell"/>
</dbReference>
<feature type="region of interest" description="Disordered" evidence="9">
    <location>
        <begin position="267"/>
        <end position="314"/>
    </location>
</feature>
<feature type="region of interest" description="Disordered" evidence="9">
    <location>
        <begin position="174"/>
        <end position="201"/>
    </location>
</feature>
<dbReference type="InterPro" id="IPR001708">
    <property type="entry name" value="YidC/ALB3/OXA1/COX18"/>
</dbReference>
<accession>A0A3B0VVW0</accession>
<name>A0A3B0VVW0_9ZZZZ</name>
<comment type="subcellular location">
    <subcellularLocation>
        <location evidence="1">Cell membrane</location>
        <topology evidence="1">Multi-pass membrane protein</topology>
    </subcellularLocation>
</comment>
<evidence type="ECO:0000256" key="7">
    <source>
        <dbReference type="ARBA" id="ARBA00023136"/>
    </source>
</evidence>
<evidence type="ECO:0000256" key="2">
    <source>
        <dbReference type="ARBA" id="ARBA00022448"/>
    </source>
</evidence>
<dbReference type="EMBL" id="UOEU01001051">
    <property type="protein sequence ID" value="VAW43242.1"/>
    <property type="molecule type" value="Genomic_DNA"/>
</dbReference>
<evidence type="ECO:0000256" key="4">
    <source>
        <dbReference type="ARBA" id="ARBA00022692"/>
    </source>
</evidence>
<keyword evidence="5" id="KW-0653">Protein transport</keyword>
<evidence type="ECO:0000259" key="11">
    <source>
        <dbReference type="Pfam" id="PF02096"/>
    </source>
</evidence>
<dbReference type="PANTHER" id="PTHR12428">
    <property type="entry name" value="OXA1"/>
    <property type="match status" value="1"/>
</dbReference>
<dbReference type="NCBIfam" id="TIGR03592">
    <property type="entry name" value="yidC_oxa1_cterm"/>
    <property type="match status" value="1"/>
</dbReference>
<dbReference type="Pfam" id="PF02096">
    <property type="entry name" value="60KD_IMP"/>
    <property type="match status" value="1"/>
</dbReference>
<evidence type="ECO:0000256" key="5">
    <source>
        <dbReference type="ARBA" id="ARBA00022927"/>
    </source>
</evidence>
<dbReference type="InterPro" id="IPR047196">
    <property type="entry name" value="YidC_ALB_C"/>
</dbReference>
<evidence type="ECO:0000313" key="12">
    <source>
        <dbReference type="EMBL" id="VAW43242.1"/>
    </source>
</evidence>
<sequence length="314" mass="35264">MWDLLIINPITYALLWLYGTLGNNFILALAIFTVLTRILMLPLNLKQQRSMAKTQEMQPQIKAIQTKYKDNPQKMQEEFKRINYNPAESLTGCLPMLATMPILFGLFQVLSFVLGSTPQTLFELTQRVPSIDLTSLLPIDSSFLWLNLGQPDPLYILPILVFVTMFVQTKFTSPATGKKDDDKGSKNSKKGKEKDKPDDPAAAMTKSMQYTMPIMFGFFSLSFQSGLSIYFVLSNLIGIAQGLYTRRVMAAEKEVLAQQKGLKAMGMTGNADIPKPEMPKNKAMSGNNKNGKVTSGKSKRNQNQSKRKRRSAKR</sequence>
<evidence type="ECO:0000256" key="3">
    <source>
        <dbReference type="ARBA" id="ARBA00022475"/>
    </source>
</evidence>
<dbReference type="PANTHER" id="PTHR12428:SF65">
    <property type="entry name" value="CYTOCHROME C OXIDASE ASSEMBLY PROTEIN COX18, MITOCHONDRIAL"/>
    <property type="match status" value="1"/>
</dbReference>
<feature type="transmembrane region" description="Helical" evidence="10">
    <location>
        <begin position="90"/>
        <end position="114"/>
    </location>
</feature>
<keyword evidence="3" id="KW-1003">Cell membrane</keyword>
<gene>
    <name evidence="12" type="ORF">MNBD_CHLOROFLEXI01-3885</name>
</gene>
<dbReference type="GO" id="GO:0015031">
    <property type="term" value="P:protein transport"/>
    <property type="evidence" value="ECO:0007669"/>
    <property type="project" value="UniProtKB-KW"/>
</dbReference>
<feature type="compositionally biased region" description="Polar residues" evidence="9">
    <location>
        <begin position="284"/>
        <end position="296"/>
    </location>
</feature>
<evidence type="ECO:0000256" key="10">
    <source>
        <dbReference type="SAM" id="Phobius"/>
    </source>
</evidence>
<feature type="compositionally biased region" description="Basic residues" evidence="9">
    <location>
        <begin position="297"/>
        <end position="314"/>
    </location>
</feature>
<reference evidence="12" key="1">
    <citation type="submission" date="2018-06" db="EMBL/GenBank/DDBJ databases">
        <authorList>
            <person name="Zhirakovskaya E."/>
        </authorList>
    </citation>
    <scope>NUCLEOTIDE SEQUENCE</scope>
</reference>
<dbReference type="GO" id="GO:0051205">
    <property type="term" value="P:protein insertion into membrane"/>
    <property type="evidence" value="ECO:0007669"/>
    <property type="project" value="TreeGrafter"/>
</dbReference>
<dbReference type="CDD" id="cd20070">
    <property type="entry name" value="5TM_YidC_Alb3"/>
    <property type="match status" value="1"/>
</dbReference>
<keyword evidence="8" id="KW-0143">Chaperone</keyword>
<evidence type="ECO:0000256" key="6">
    <source>
        <dbReference type="ARBA" id="ARBA00022989"/>
    </source>
</evidence>
<keyword evidence="2" id="KW-0813">Transport</keyword>
<keyword evidence="6 10" id="KW-1133">Transmembrane helix</keyword>
<keyword evidence="4 10" id="KW-0812">Transmembrane</keyword>
<organism evidence="12">
    <name type="scientific">hydrothermal vent metagenome</name>
    <dbReference type="NCBI Taxonomy" id="652676"/>
    <lineage>
        <taxon>unclassified sequences</taxon>
        <taxon>metagenomes</taxon>
        <taxon>ecological metagenomes</taxon>
    </lineage>
</organism>
<feature type="transmembrane region" description="Helical" evidence="10">
    <location>
        <begin position="214"/>
        <end position="233"/>
    </location>
</feature>
<dbReference type="AlphaFoldDB" id="A0A3B0VVW0"/>
<evidence type="ECO:0000256" key="8">
    <source>
        <dbReference type="ARBA" id="ARBA00023186"/>
    </source>
</evidence>
<feature type="compositionally biased region" description="Basic and acidic residues" evidence="9">
    <location>
        <begin position="177"/>
        <end position="199"/>
    </location>
</feature>
<proteinExistence type="predicted"/>